<dbReference type="InterPro" id="IPR036097">
    <property type="entry name" value="HisK_dim/P_sf"/>
</dbReference>
<keyword evidence="9" id="KW-0902">Two-component regulatory system</keyword>
<dbReference type="InterPro" id="IPR005467">
    <property type="entry name" value="His_kinase_dom"/>
</dbReference>
<evidence type="ECO:0000256" key="5">
    <source>
        <dbReference type="ARBA" id="ARBA00022679"/>
    </source>
</evidence>
<comment type="caution">
    <text evidence="13">The sequence shown here is derived from an EMBL/GenBank/DDBJ whole genome shotgun (WGS) entry which is preliminary data.</text>
</comment>
<dbReference type="Gene3D" id="1.10.287.130">
    <property type="match status" value="1"/>
</dbReference>
<proteinExistence type="predicted"/>
<keyword evidence="6 10" id="KW-0812">Transmembrane</keyword>
<sequence length="516" mass="56498">MTSPDHTTRWPAKRLLFAAVAILILVSGGAVGAIALSLSQLTDARLLVLEEIGPARRHVQELSTSYVNQETGVRGFALSGRDEFLAPYLSGQADERTAFDAARSRLGTEFPEYTAELDLIQERAGTWRSTYAEPVIAQIRATGPSLTTASAEQGKTLFDSVRNTAKELEVRMAVDVDAARARLDRAADTVLWLSMGVGLLLVVLIAVVAVVLYRILILPLAGLAEQVRTVASGDFQRAVDVTGPREIVMLGHDIDGMRGRIVKDLDSVREAHERLDAQSTELQRSNAELEQFAYVASHDLQEPLRKVASFCQLLERRYGGQLDERADQYIGFAVDGAKRMQVLINDLLAFSRVGRMAREHTLVDLGEVVGQVVGSLSPAIQESGAVIDLPDDLPTVRGEASLLGGVFQNLIGNALKFHGDEPPVVTMAVERTEGFWTFTCHDNGIGIDTEYAERIFVIFQRLHHKDAYPGTGIGLAMCRKIIEYHGGTIWLDTSQDTGTTFKFTLPVVEKSETPNE</sequence>
<dbReference type="CDD" id="cd00082">
    <property type="entry name" value="HisKA"/>
    <property type="match status" value="1"/>
</dbReference>
<evidence type="ECO:0000256" key="7">
    <source>
        <dbReference type="ARBA" id="ARBA00022777"/>
    </source>
</evidence>
<dbReference type="GO" id="GO:0005886">
    <property type="term" value="C:plasma membrane"/>
    <property type="evidence" value="ECO:0007669"/>
    <property type="project" value="UniProtKB-SubCell"/>
</dbReference>
<dbReference type="InterPro" id="IPR004358">
    <property type="entry name" value="Sig_transdc_His_kin-like_C"/>
</dbReference>
<dbReference type="Pfam" id="PF05227">
    <property type="entry name" value="CHASE3"/>
    <property type="match status" value="1"/>
</dbReference>
<evidence type="ECO:0000256" key="6">
    <source>
        <dbReference type="ARBA" id="ARBA00022692"/>
    </source>
</evidence>
<dbReference type="GO" id="GO:0000155">
    <property type="term" value="F:phosphorelay sensor kinase activity"/>
    <property type="evidence" value="ECO:0007669"/>
    <property type="project" value="InterPro"/>
</dbReference>
<keyword evidence="8 10" id="KW-1133">Transmembrane helix</keyword>
<feature type="transmembrane region" description="Helical" evidence="10">
    <location>
        <begin position="190"/>
        <end position="216"/>
    </location>
</feature>
<comment type="catalytic activity">
    <reaction evidence="1">
        <text>ATP + protein L-histidine = ADP + protein N-phospho-L-histidine.</text>
        <dbReference type="EC" id="2.7.13.3"/>
    </reaction>
</comment>
<evidence type="ECO:0000256" key="1">
    <source>
        <dbReference type="ARBA" id="ARBA00000085"/>
    </source>
</evidence>
<keyword evidence="5" id="KW-0808">Transferase</keyword>
<dbReference type="InterPro" id="IPR036890">
    <property type="entry name" value="HATPase_C_sf"/>
</dbReference>
<comment type="subcellular location">
    <subcellularLocation>
        <location evidence="2">Cell membrane</location>
    </subcellularLocation>
</comment>
<feature type="domain" description="HAMP" evidence="12">
    <location>
        <begin position="214"/>
        <end position="266"/>
    </location>
</feature>
<evidence type="ECO:0000256" key="9">
    <source>
        <dbReference type="ARBA" id="ARBA00023012"/>
    </source>
</evidence>
<evidence type="ECO:0000256" key="8">
    <source>
        <dbReference type="ARBA" id="ARBA00022989"/>
    </source>
</evidence>
<evidence type="ECO:0000256" key="10">
    <source>
        <dbReference type="SAM" id="Phobius"/>
    </source>
</evidence>
<dbReference type="InterPro" id="IPR003594">
    <property type="entry name" value="HATPase_dom"/>
</dbReference>
<keyword evidence="7" id="KW-0418">Kinase</keyword>
<dbReference type="CDD" id="cd06225">
    <property type="entry name" value="HAMP"/>
    <property type="match status" value="1"/>
</dbReference>
<name>A0A9X2VRZ2_9PSEU</name>
<keyword evidence="10" id="KW-0472">Membrane</keyword>
<dbReference type="Proteomes" id="UP001141259">
    <property type="component" value="Unassembled WGS sequence"/>
</dbReference>
<organism evidence="13 14">
    <name type="scientific">Umezawaea endophytica</name>
    <dbReference type="NCBI Taxonomy" id="1654476"/>
    <lineage>
        <taxon>Bacteria</taxon>
        <taxon>Bacillati</taxon>
        <taxon>Actinomycetota</taxon>
        <taxon>Actinomycetes</taxon>
        <taxon>Pseudonocardiales</taxon>
        <taxon>Pseudonocardiaceae</taxon>
        <taxon>Umezawaea</taxon>
    </lineage>
</organism>
<dbReference type="PANTHER" id="PTHR43304">
    <property type="entry name" value="PHYTOCHROME-LIKE PROTEIN CPH1"/>
    <property type="match status" value="1"/>
</dbReference>
<dbReference type="AlphaFoldDB" id="A0A9X2VRZ2"/>
<evidence type="ECO:0000259" key="12">
    <source>
        <dbReference type="PROSITE" id="PS50885"/>
    </source>
</evidence>
<dbReference type="SMART" id="SM00388">
    <property type="entry name" value="HisKA"/>
    <property type="match status" value="1"/>
</dbReference>
<evidence type="ECO:0000256" key="2">
    <source>
        <dbReference type="ARBA" id="ARBA00004236"/>
    </source>
</evidence>
<dbReference type="Pfam" id="PF00512">
    <property type="entry name" value="HisKA"/>
    <property type="match status" value="1"/>
</dbReference>
<dbReference type="EC" id="2.7.13.3" evidence="3"/>
<dbReference type="InterPro" id="IPR003660">
    <property type="entry name" value="HAMP_dom"/>
</dbReference>
<dbReference type="PANTHER" id="PTHR43304:SF1">
    <property type="entry name" value="PAC DOMAIN-CONTAINING PROTEIN"/>
    <property type="match status" value="1"/>
</dbReference>
<reference evidence="13" key="1">
    <citation type="submission" date="2022-08" db="EMBL/GenBank/DDBJ databases">
        <authorList>
            <person name="Tistechok S."/>
            <person name="Samborskyy M."/>
            <person name="Roman I."/>
        </authorList>
    </citation>
    <scope>NUCLEOTIDE SEQUENCE</scope>
    <source>
        <strain evidence="13">DSM 103496</strain>
    </source>
</reference>
<evidence type="ECO:0000256" key="4">
    <source>
        <dbReference type="ARBA" id="ARBA00022553"/>
    </source>
</evidence>
<dbReference type="InterPro" id="IPR052162">
    <property type="entry name" value="Sensor_kinase/Photoreceptor"/>
</dbReference>
<keyword evidence="14" id="KW-1185">Reference proteome</keyword>
<evidence type="ECO:0000256" key="3">
    <source>
        <dbReference type="ARBA" id="ARBA00012438"/>
    </source>
</evidence>
<dbReference type="PROSITE" id="PS50885">
    <property type="entry name" value="HAMP"/>
    <property type="match status" value="1"/>
</dbReference>
<dbReference type="SUPFAM" id="SSF55874">
    <property type="entry name" value="ATPase domain of HSP90 chaperone/DNA topoisomerase II/histidine kinase"/>
    <property type="match status" value="1"/>
</dbReference>
<dbReference type="PRINTS" id="PR00344">
    <property type="entry name" value="BCTRLSENSOR"/>
</dbReference>
<protein>
    <recommendedName>
        <fullName evidence="3">histidine kinase</fullName>
        <ecNumber evidence="3">2.7.13.3</ecNumber>
    </recommendedName>
</protein>
<dbReference type="PROSITE" id="PS50109">
    <property type="entry name" value="HIS_KIN"/>
    <property type="match status" value="1"/>
</dbReference>
<dbReference type="EMBL" id="JANYMP010000016">
    <property type="protein sequence ID" value="MCS7481102.1"/>
    <property type="molecule type" value="Genomic_DNA"/>
</dbReference>
<dbReference type="SMART" id="SM00304">
    <property type="entry name" value="HAMP"/>
    <property type="match status" value="1"/>
</dbReference>
<feature type="domain" description="Histidine kinase" evidence="11">
    <location>
        <begin position="295"/>
        <end position="509"/>
    </location>
</feature>
<accession>A0A9X2VRZ2</accession>
<dbReference type="InterPro" id="IPR003661">
    <property type="entry name" value="HisK_dim/P_dom"/>
</dbReference>
<feature type="transmembrane region" description="Helical" evidence="10">
    <location>
        <begin position="15"/>
        <end position="38"/>
    </location>
</feature>
<keyword evidence="4" id="KW-0597">Phosphoprotein</keyword>
<dbReference type="FunFam" id="3.30.565.10:FF:000006">
    <property type="entry name" value="Sensor histidine kinase WalK"/>
    <property type="match status" value="1"/>
</dbReference>
<dbReference type="Pfam" id="PF02518">
    <property type="entry name" value="HATPase_c"/>
    <property type="match status" value="1"/>
</dbReference>
<dbReference type="InterPro" id="IPR007891">
    <property type="entry name" value="CHASE3"/>
</dbReference>
<dbReference type="SUPFAM" id="SSF47384">
    <property type="entry name" value="Homodimeric domain of signal transducing histidine kinase"/>
    <property type="match status" value="1"/>
</dbReference>
<evidence type="ECO:0000313" key="13">
    <source>
        <dbReference type="EMBL" id="MCS7481102.1"/>
    </source>
</evidence>
<dbReference type="RefSeq" id="WP_259626590.1">
    <property type="nucleotide sequence ID" value="NZ_JANYMP010000016.1"/>
</dbReference>
<dbReference type="Gene3D" id="6.10.340.10">
    <property type="match status" value="1"/>
</dbReference>
<evidence type="ECO:0000313" key="14">
    <source>
        <dbReference type="Proteomes" id="UP001141259"/>
    </source>
</evidence>
<gene>
    <name evidence="13" type="ORF">NZH93_29965</name>
</gene>
<dbReference type="Pfam" id="PF00672">
    <property type="entry name" value="HAMP"/>
    <property type="match status" value="1"/>
</dbReference>
<dbReference type="SMART" id="SM00387">
    <property type="entry name" value="HATPase_c"/>
    <property type="match status" value="1"/>
</dbReference>
<evidence type="ECO:0000259" key="11">
    <source>
        <dbReference type="PROSITE" id="PS50109"/>
    </source>
</evidence>
<dbReference type="Gene3D" id="3.30.565.10">
    <property type="entry name" value="Histidine kinase-like ATPase, C-terminal domain"/>
    <property type="match status" value="1"/>
</dbReference>